<feature type="transmembrane region" description="Helical" evidence="2">
    <location>
        <begin position="59"/>
        <end position="78"/>
    </location>
</feature>
<evidence type="ECO:0000313" key="3">
    <source>
        <dbReference type="EMBL" id="QVI64007.1"/>
    </source>
</evidence>
<feature type="transmembrane region" description="Helical" evidence="2">
    <location>
        <begin position="98"/>
        <end position="124"/>
    </location>
</feature>
<evidence type="ECO:0000313" key="4">
    <source>
        <dbReference type="Proteomes" id="UP000677804"/>
    </source>
</evidence>
<dbReference type="InterPro" id="IPR032531">
    <property type="entry name" value="DUF4956"/>
</dbReference>
<keyword evidence="2" id="KW-0812">Transmembrane</keyword>
<evidence type="ECO:0000256" key="2">
    <source>
        <dbReference type="SAM" id="Phobius"/>
    </source>
</evidence>
<reference evidence="3 4" key="1">
    <citation type="submission" date="2021-05" db="EMBL/GenBank/DDBJ databases">
        <title>Novel species in genus Cellulomonas.</title>
        <authorList>
            <person name="Zhang G."/>
        </authorList>
    </citation>
    <scope>NUCLEOTIDE SEQUENCE [LARGE SCALE GENOMIC DNA]</scope>
    <source>
        <strain evidence="4">zg-ZUI222</strain>
    </source>
</reference>
<keyword evidence="2" id="KW-0472">Membrane</keyword>
<keyword evidence="4" id="KW-1185">Reference proteome</keyword>
<proteinExistence type="predicted"/>
<keyword evidence="2" id="KW-1133">Transmembrane helix</keyword>
<gene>
    <name evidence="3" type="ORF">KG103_00645</name>
</gene>
<organism evidence="3 4">
    <name type="scientific">Cellulomonas wangleii</name>
    <dbReference type="NCBI Taxonomy" id="2816956"/>
    <lineage>
        <taxon>Bacteria</taxon>
        <taxon>Bacillati</taxon>
        <taxon>Actinomycetota</taxon>
        <taxon>Actinomycetes</taxon>
        <taxon>Micrococcales</taxon>
        <taxon>Cellulomonadaceae</taxon>
        <taxon>Cellulomonas</taxon>
    </lineage>
</organism>
<feature type="transmembrane region" description="Helical" evidence="2">
    <location>
        <begin position="136"/>
        <end position="154"/>
    </location>
</feature>
<name>A0ABX8DCE2_9CELL</name>
<feature type="region of interest" description="Disordered" evidence="1">
    <location>
        <begin position="1"/>
        <end position="53"/>
    </location>
</feature>
<protein>
    <submittedName>
        <fullName evidence="3">DUF4956 domain-containing protein</fullName>
    </submittedName>
</protein>
<evidence type="ECO:0000256" key="1">
    <source>
        <dbReference type="SAM" id="MobiDB-lite"/>
    </source>
</evidence>
<accession>A0ABX8DCE2</accession>
<dbReference type="EMBL" id="CP074405">
    <property type="protein sequence ID" value="QVI64007.1"/>
    <property type="molecule type" value="Genomic_DNA"/>
</dbReference>
<dbReference type="Pfam" id="PF16316">
    <property type="entry name" value="DUF4956"/>
    <property type="match status" value="1"/>
</dbReference>
<dbReference type="Proteomes" id="UP000677804">
    <property type="component" value="Chromosome"/>
</dbReference>
<sequence length="257" mass="26762">MPDLPDAGPPGGHAHPFAGHARSEPRPSVPTASSQARAAPWTHPHPAGHRRSEAPVPDLTLLAADLVAVVVLTFALYVPRHRRRDLVVAYLGVNVGVLAVSAALGSGTVGAGLGLGLFGVLSIIRLRSTELAQSEVAYYFSALALGLVGGLGVTSVPLGVGLMALVVAVMAVGDSPRLLRRYRSQTVVLDRAFTSEAALVAHLEELLGARVHAVDVQRLDLVNDTTWVEVRYSLLDGARRPADAASADAPVLAGVAR</sequence>